<protein>
    <recommendedName>
        <fullName evidence="2">DNA topoisomerase (ATP-hydrolyzing)</fullName>
        <ecNumber evidence="2">5.6.2.2</ecNumber>
    </recommendedName>
</protein>
<keyword evidence="3 4" id="KW-0413">Isomerase</keyword>
<dbReference type="PANTHER" id="PTHR45866">
    <property type="entry name" value="DNA GYRASE/TOPOISOMERASE SUBUNIT B"/>
    <property type="match status" value="1"/>
</dbReference>
<dbReference type="PRINTS" id="PR00418">
    <property type="entry name" value="TPI2FAMILY"/>
</dbReference>
<dbReference type="EMBL" id="CP017641">
    <property type="protein sequence ID" value="APZ95656.1"/>
    <property type="molecule type" value="Genomic_DNA"/>
</dbReference>
<dbReference type="SUPFAM" id="SSF55874">
    <property type="entry name" value="ATPase domain of HSP90 chaperone/DNA topoisomerase II/histidine kinase"/>
    <property type="match status" value="1"/>
</dbReference>
<sequence length="371" mass="40717">MTSKAADSVEHLRGTQGIRKRPSMYIGGIDRAGMAYAVGEAISNSVDQFLLGHATLIRVDIAHNGRTVSVADDGVGLPFNVASPDSRIPLASQYLTDIHATPTADNHAPHVHFLQRGGVRGVGIVALNALCEKFICRSWRGGRQWSQSFSRGIADAPAEVIAEGDGRGTELHFTLDREIFGDLTIDLPQLRSSLIDRVHLFDGLCIEFNGERLFAERGLATLAESISQSLQMDTTSWGDRPAFHMNETYDDMIIHAAAFGVAHTTTWRAWANCRVMPHGGTHQSAFSDAMGDYSWTPAVGLIHVMMKDPEFTGSSIERLNVPQFRDSIASRIREKLVAYCREFQIPKTLASPGPGPFLSPLPKPTHCRRSR</sequence>
<dbReference type="InterPro" id="IPR036890">
    <property type="entry name" value="HATPase_C_sf"/>
</dbReference>
<dbReference type="GO" id="GO:0003918">
    <property type="term" value="F:DNA topoisomerase type II (double strand cut, ATP-hydrolyzing) activity"/>
    <property type="evidence" value="ECO:0007669"/>
    <property type="project" value="UniProtKB-EC"/>
</dbReference>
<dbReference type="STRING" id="1891926.Fuma_05315"/>
<comment type="catalytic activity">
    <reaction evidence="1">
        <text>ATP-dependent breakage, passage and rejoining of double-stranded DNA.</text>
        <dbReference type="EC" id="5.6.2.2"/>
    </reaction>
</comment>
<dbReference type="KEGG" id="fmr:Fuma_05315"/>
<dbReference type="OrthoDB" id="9802808at2"/>
<dbReference type="Proteomes" id="UP000187735">
    <property type="component" value="Chromosome"/>
</dbReference>
<keyword evidence="5" id="KW-1185">Reference proteome</keyword>
<organism evidence="4 5">
    <name type="scientific">Fuerstiella marisgermanici</name>
    <dbReference type="NCBI Taxonomy" id="1891926"/>
    <lineage>
        <taxon>Bacteria</taxon>
        <taxon>Pseudomonadati</taxon>
        <taxon>Planctomycetota</taxon>
        <taxon>Planctomycetia</taxon>
        <taxon>Planctomycetales</taxon>
        <taxon>Planctomycetaceae</taxon>
        <taxon>Fuerstiella</taxon>
    </lineage>
</organism>
<name>A0A1P8WNL5_9PLAN</name>
<evidence type="ECO:0000256" key="2">
    <source>
        <dbReference type="ARBA" id="ARBA00012895"/>
    </source>
</evidence>
<evidence type="ECO:0000256" key="3">
    <source>
        <dbReference type="ARBA" id="ARBA00023235"/>
    </source>
</evidence>
<evidence type="ECO:0000313" key="4">
    <source>
        <dbReference type="EMBL" id="APZ95656.1"/>
    </source>
</evidence>
<dbReference type="Gene3D" id="3.30.565.10">
    <property type="entry name" value="Histidine kinase-like ATPase, C-terminal domain"/>
    <property type="match status" value="1"/>
</dbReference>
<dbReference type="EC" id="5.6.2.2" evidence="2"/>
<reference evidence="4 5" key="1">
    <citation type="journal article" date="2016" name="Front. Microbiol.">
        <title>Fuerstia marisgermanicae gen. nov., sp. nov., an Unusual Member of the Phylum Planctomycetes from the German Wadden Sea.</title>
        <authorList>
            <person name="Kohn T."/>
            <person name="Heuer A."/>
            <person name="Jogler M."/>
            <person name="Vollmers J."/>
            <person name="Boedeker C."/>
            <person name="Bunk B."/>
            <person name="Rast P."/>
            <person name="Borchert D."/>
            <person name="Glockner I."/>
            <person name="Freese H.M."/>
            <person name="Klenk H.P."/>
            <person name="Overmann J."/>
            <person name="Kaster A.K."/>
            <person name="Rohde M."/>
            <person name="Wiegand S."/>
            <person name="Jogler C."/>
        </authorList>
    </citation>
    <scope>NUCLEOTIDE SEQUENCE [LARGE SCALE GENOMIC DNA]</scope>
    <source>
        <strain evidence="4 5">NH11</strain>
    </source>
</reference>
<accession>A0A1P8WNL5</accession>
<evidence type="ECO:0000313" key="5">
    <source>
        <dbReference type="Proteomes" id="UP000187735"/>
    </source>
</evidence>
<dbReference type="PANTHER" id="PTHR45866:SF2">
    <property type="entry name" value="DNA TOPOISOMERASE (ATP-HYDROLYZING)"/>
    <property type="match status" value="1"/>
</dbReference>
<dbReference type="RefSeq" id="WP_077026794.1">
    <property type="nucleotide sequence ID" value="NZ_CP017641.1"/>
</dbReference>
<dbReference type="AlphaFoldDB" id="A0A1P8WNL5"/>
<evidence type="ECO:0000256" key="1">
    <source>
        <dbReference type="ARBA" id="ARBA00000185"/>
    </source>
</evidence>
<dbReference type="SUPFAM" id="SSF54211">
    <property type="entry name" value="Ribosomal protein S5 domain 2-like"/>
    <property type="match status" value="1"/>
</dbReference>
<proteinExistence type="predicted"/>
<dbReference type="InterPro" id="IPR020568">
    <property type="entry name" value="Ribosomal_Su5_D2-typ_SF"/>
</dbReference>
<gene>
    <name evidence="4" type="primary">gyrB_3</name>
    <name evidence="4" type="ORF">Fuma_05315</name>
</gene>